<reference evidence="12 13" key="1">
    <citation type="journal article" date="2017" name="Plant Biotechnol. J.">
        <title>A comprehensive draft genome sequence for lupin (Lupinus angustifolius), an emerging health food: insights into plant-microbe interactions and legume evolution.</title>
        <authorList>
            <person name="Hane J.K."/>
            <person name="Ming Y."/>
            <person name="Kamphuis L.G."/>
            <person name="Nelson M.N."/>
            <person name="Garg G."/>
            <person name="Atkins C.A."/>
            <person name="Bayer P.E."/>
            <person name="Bravo A."/>
            <person name="Bringans S."/>
            <person name="Cannon S."/>
            <person name="Edwards D."/>
            <person name="Foley R."/>
            <person name="Gao L.L."/>
            <person name="Harrison M.J."/>
            <person name="Huang W."/>
            <person name="Hurgobin B."/>
            <person name="Li S."/>
            <person name="Liu C.W."/>
            <person name="McGrath A."/>
            <person name="Morahan G."/>
            <person name="Murray J."/>
            <person name="Weller J."/>
            <person name="Jian J."/>
            <person name="Singh K.B."/>
        </authorList>
    </citation>
    <scope>NUCLEOTIDE SEQUENCE [LARGE SCALE GENOMIC DNA]</scope>
    <source>
        <strain evidence="13">cv. Tanjil</strain>
        <tissue evidence="12">Whole plant</tissue>
    </source>
</reference>
<evidence type="ECO:0000256" key="7">
    <source>
        <dbReference type="ARBA" id="ARBA00023180"/>
    </source>
</evidence>
<keyword evidence="5" id="KW-0472">Membrane</keyword>
<feature type="region of interest" description="Disordered" evidence="9">
    <location>
        <begin position="95"/>
        <end position="158"/>
    </location>
</feature>
<feature type="chain" id="PRO_5020028136" description="X8 domain-containing protein" evidence="10">
    <location>
        <begin position="21"/>
        <end position="186"/>
    </location>
</feature>
<dbReference type="FunFam" id="1.20.58.1040:FF:000001">
    <property type="entry name" value="Glucan endo-1,3-beta-glucosidase 4"/>
    <property type="match status" value="1"/>
</dbReference>
<dbReference type="GO" id="GO:0098552">
    <property type="term" value="C:side of membrane"/>
    <property type="evidence" value="ECO:0007669"/>
    <property type="project" value="UniProtKB-KW"/>
</dbReference>
<accession>A0A4P1RG55</accession>
<evidence type="ECO:0000313" key="13">
    <source>
        <dbReference type="Proteomes" id="UP000188354"/>
    </source>
</evidence>
<sequence>MARLVFFILFLALYICHSSASYCLCKDGVDEDELQKALDYACGFGADCSPIQPSGPCYEPNTVKDHCDYAVNSYYQNMQSAGATCDFAGAATTSPTPPSKISSGCVYPSSPGGSGTGTTPPSIGTPTPPSTTIPDSSPSTPNPNNIPDMFGTTPPTTRKASSAIKISNADLLVLLYLAISWLVLRA</sequence>
<evidence type="ECO:0000256" key="2">
    <source>
        <dbReference type="ARBA" id="ARBA00022475"/>
    </source>
</evidence>
<dbReference type="STRING" id="3871.A0A4P1RG55"/>
<evidence type="ECO:0000313" key="12">
    <source>
        <dbReference type="EMBL" id="OIW10256.1"/>
    </source>
</evidence>
<dbReference type="OrthoDB" id="1930814at2759"/>
<comment type="subcellular location">
    <subcellularLocation>
        <location evidence="1">Cell membrane</location>
        <topology evidence="1">Lipid-anchor</topology>
        <topology evidence="1">GPI-anchor</topology>
    </subcellularLocation>
</comment>
<feature type="signal peptide" evidence="10">
    <location>
        <begin position="1"/>
        <end position="20"/>
    </location>
</feature>
<dbReference type="PANTHER" id="PTHR31044:SF60">
    <property type="entry name" value="PLASMODESMATA CALLOSE-BINDING PROTEIN 4"/>
    <property type="match status" value="1"/>
</dbReference>
<keyword evidence="4 10" id="KW-0732">Signal</keyword>
<evidence type="ECO:0000256" key="4">
    <source>
        <dbReference type="ARBA" id="ARBA00022729"/>
    </source>
</evidence>
<dbReference type="KEGG" id="lang:109350425"/>
<dbReference type="GO" id="GO:0005886">
    <property type="term" value="C:plasma membrane"/>
    <property type="evidence" value="ECO:0007669"/>
    <property type="project" value="UniProtKB-SubCell"/>
</dbReference>
<dbReference type="GO" id="GO:0009506">
    <property type="term" value="C:plasmodesma"/>
    <property type="evidence" value="ECO:0007669"/>
    <property type="project" value="UniProtKB-ARBA"/>
</dbReference>
<evidence type="ECO:0000256" key="6">
    <source>
        <dbReference type="ARBA" id="ARBA00023157"/>
    </source>
</evidence>
<dbReference type="SMART" id="SM00768">
    <property type="entry name" value="X8"/>
    <property type="match status" value="1"/>
</dbReference>
<keyword evidence="8" id="KW-0449">Lipoprotein</keyword>
<evidence type="ECO:0000256" key="8">
    <source>
        <dbReference type="ARBA" id="ARBA00023288"/>
    </source>
</evidence>
<organism evidence="12 13">
    <name type="scientific">Lupinus angustifolius</name>
    <name type="common">Narrow-leaved blue lupine</name>
    <dbReference type="NCBI Taxonomy" id="3871"/>
    <lineage>
        <taxon>Eukaryota</taxon>
        <taxon>Viridiplantae</taxon>
        <taxon>Streptophyta</taxon>
        <taxon>Embryophyta</taxon>
        <taxon>Tracheophyta</taxon>
        <taxon>Spermatophyta</taxon>
        <taxon>Magnoliopsida</taxon>
        <taxon>eudicotyledons</taxon>
        <taxon>Gunneridae</taxon>
        <taxon>Pentapetalae</taxon>
        <taxon>rosids</taxon>
        <taxon>fabids</taxon>
        <taxon>Fabales</taxon>
        <taxon>Fabaceae</taxon>
        <taxon>Papilionoideae</taxon>
        <taxon>50 kb inversion clade</taxon>
        <taxon>genistoids sensu lato</taxon>
        <taxon>core genistoids</taxon>
        <taxon>Genisteae</taxon>
        <taxon>Lupinus</taxon>
    </lineage>
</organism>
<feature type="compositionally biased region" description="Low complexity" evidence="9">
    <location>
        <begin position="132"/>
        <end position="147"/>
    </location>
</feature>
<keyword evidence="7" id="KW-0325">Glycoprotein</keyword>
<evidence type="ECO:0000256" key="3">
    <source>
        <dbReference type="ARBA" id="ARBA00022622"/>
    </source>
</evidence>
<keyword evidence="13" id="KW-1185">Reference proteome</keyword>
<evidence type="ECO:0000256" key="5">
    <source>
        <dbReference type="ARBA" id="ARBA00023136"/>
    </source>
</evidence>
<dbReference type="Pfam" id="PF07983">
    <property type="entry name" value="X8"/>
    <property type="match status" value="1"/>
</dbReference>
<feature type="domain" description="X8" evidence="11">
    <location>
        <begin position="21"/>
        <end position="107"/>
    </location>
</feature>
<protein>
    <recommendedName>
        <fullName evidence="11">X8 domain-containing protein</fullName>
    </recommendedName>
</protein>
<evidence type="ECO:0000256" key="1">
    <source>
        <dbReference type="ARBA" id="ARBA00004609"/>
    </source>
</evidence>
<evidence type="ECO:0000259" key="11">
    <source>
        <dbReference type="SMART" id="SM00768"/>
    </source>
</evidence>
<evidence type="ECO:0000256" key="9">
    <source>
        <dbReference type="SAM" id="MobiDB-lite"/>
    </source>
</evidence>
<feature type="compositionally biased region" description="Low complexity" evidence="9">
    <location>
        <begin position="99"/>
        <end position="125"/>
    </location>
</feature>
<evidence type="ECO:0000256" key="10">
    <source>
        <dbReference type="SAM" id="SignalP"/>
    </source>
</evidence>
<dbReference type="InterPro" id="IPR012946">
    <property type="entry name" value="X8"/>
</dbReference>
<proteinExistence type="predicted"/>
<dbReference type="Gene3D" id="1.20.58.1040">
    <property type="match status" value="1"/>
</dbReference>
<name>A0A4P1RG55_LUPAN</name>
<dbReference type="Proteomes" id="UP000188354">
    <property type="component" value="Chromosome LG06"/>
</dbReference>
<gene>
    <name evidence="12" type="ORF">TanjilG_28007</name>
</gene>
<keyword evidence="2" id="KW-1003">Cell membrane</keyword>
<keyword evidence="3" id="KW-0336">GPI-anchor</keyword>
<dbReference type="EMBL" id="CM007366">
    <property type="protein sequence ID" value="OIW10256.1"/>
    <property type="molecule type" value="Genomic_DNA"/>
</dbReference>
<dbReference type="AlphaFoldDB" id="A0A4P1RG55"/>
<dbReference type="Gramene" id="OIW10256">
    <property type="protein sequence ID" value="OIW10256"/>
    <property type="gene ID" value="TanjilG_28007"/>
</dbReference>
<dbReference type="PANTHER" id="PTHR31044">
    <property type="entry name" value="BETA-1,3 GLUCANASE"/>
    <property type="match status" value="1"/>
</dbReference>
<keyword evidence="6" id="KW-1015">Disulfide bond</keyword>
<dbReference type="InterPro" id="IPR044788">
    <property type="entry name" value="X8_dom_prot"/>
</dbReference>